<dbReference type="PANTHER" id="PTHR31908">
    <property type="entry name" value="PROTEIN CROWDED NUCLEI 4"/>
    <property type="match status" value="1"/>
</dbReference>
<feature type="region of interest" description="Disordered" evidence="6">
    <location>
        <begin position="1"/>
        <end position="21"/>
    </location>
</feature>
<evidence type="ECO:0000256" key="5">
    <source>
        <dbReference type="SAM" id="Coils"/>
    </source>
</evidence>
<feature type="coiled-coil region" evidence="5">
    <location>
        <begin position="189"/>
        <end position="290"/>
    </location>
</feature>
<feature type="coiled-coil region" evidence="5">
    <location>
        <begin position="419"/>
        <end position="523"/>
    </location>
</feature>
<keyword evidence="2" id="KW-0539">Nucleus</keyword>
<sequence length="1046" mass="121416">MASPQSWRYGMSPGSGRAELTSPLSDEAIWKRLRDSGFDEETIKRRDKAALIAYISKLEAEIYDHQHHMGLLILERKEWASKYQEIKDSAEAAELKHKCDLSTQASALAEAKKREESLKRALRVEKECITNLEKALHEMRTESAETKVAAESKLAEAHILEEDALKKFSEAEARLHAAEALEVDAKRYHSTAERKMQEVEAREDDLRRRIMTYKSECDAAEKELTLERQALSERQKTIQQEQEQLLDAKTLLNQREEQIFNKSQELYRIEKEMENSKENIEKELRALNVEKSDVGHMKAALSAREEELVKKEALLNKREKDLLILQEKLAIKDHEDTQKLKADHENALKKRMIEFDAELEKKLKSVENEIENKRRDWELREVELNQRQDSIAEKEHELESQSRALQDKEFDIMEKLNVVEVKEEKLSNLAKEIKLKEDLLKKEVEQVANMKGEIKKSLELLEERKKQIDMAEDHLVAMKSESSELLALEMKLKEEIDVVRSGKSELMVREEELKLEKAKFEAEWEAIDEKRLELQREAERIAEERISISKFLKEERDMLKAEKESIREEHKRNVESLSREREDFLNKMVTDRAELFNTIEQERTNFLLDIEMQKRELENCIEERREELETQFRHKENAFEQEMRREHDAINSLHENVKIELENVAAEMKRLEAERLEIKQDRERRDIEWAELINSIEELKVQRQKLKEQRESLHADKEEIFDQIESLKKLEQLKIAAEKIAEAENERFSVQFRQQTVVASGTMEQQTPLQNVGISSQQKRDALQVMLPGDSPDPAPLSWIKRCANLIFKQSPQPSQPMTGVEPMKFPTEYAGLKFSANLTDRFDDQMVEKQEHGQTMFQQPDILRIFSEESGEIAEVPHVVFAGSKRKNNQSSSQDMMDLRADEGQPKKRKQEKVIGENTLQPVQQCLISAKASMLVSVDQDQGTNEVGDVVVIDKMIKVTEVSCTDTENIAHGKLDDLESSMLDGNSSCTENVGVKATEHTIEQNGGGIISDKIDDIIAVTKDEGIIYPDKEKKVEVRTRSRQKM</sequence>
<accession>A0A7N0UQ51</accession>
<protein>
    <recommendedName>
        <fullName evidence="9">Protein CROWDED NUCLEI 4-like</fullName>
    </recommendedName>
</protein>
<evidence type="ECO:0000256" key="2">
    <source>
        <dbReference type="ARBA" id="ARBA00023242"/>
    </source>
</evidence>
<dbReference type="PANTHER" id="PTHR31908:SF2">
    <property type="entry name" value="PROTEIN CROWDED NUCLEI 4"/>
    <property type="match status" value="1"/>
</dbReference>
<keyword evidence="8" id="KW-1185">Reference proteome</keyword>
<evidence type="ECO:0000256" key="4">
    <source>
        <dbReference type="ARBA" id="ARBA00024208"/>
    </source>
</evidence>
<comment type="similarity">
    <text evidence="4">Belongs to the CRWN family.</text>
</comment>
<evidence type="ECO:0000256" key="6">
    <source>
        <dbReference type="SAM" id="MobiDB-lite"/>
    </source>
</evidence>
<evidence type="ECO:0000256" key="1">
    <source>
        <dbReference type="ARBA" id="ARBA00023054"/>
    </source>
</evidence>
<evidence type="ECO:0000313" key="7">
    <source>
        <dbReference type="EnsemblPlants" id="Kaladp0079s0183.1.v1.1"/>
    </source>
</evidence>
<dbReference type="GO" id="GO:0006997">
    <property type="term" value="P:nucleus organization"/>
    <property type="evidence" value="ECO:0007669"/>
    <property type="project" value="InterPro"/>
</dbReference>
<comment type="subcellular location">
    <subcellularLocation>
        <location evidence="3">Nucleus lamina</location>
    </subcellularLocation>
</comment>
<dbReference type="EnsemblPlants" id="Kaladp0079s0183.1.v1.1">
    <property type="protein sequence ID" value="Kaladp0079s0183.1.v1.1"/>
    <property type="gene ID" value="Kaladp0079s0183.v1.1"/>
</dbReference>
<dbReference type="GO" id="GO:0005652">
    <property type="term" value="C:nuclear lamina"/>
    <property type="evidence" value="ECO:0007669"/>
    <property type="project" value="UniProtKB-SubCell"/>
</dbReference>
<feature type="coiled-coil region" evidence="5">
    <location>
        <begin position="549"/>
        <end position="747"/>
    </location>
</feature>
<organism evidence="7 8">
    <name type="scientific">Kalanchoe fedtschenkoi</name>
    <name type="common">Lavender scallops</name>
    <name type="synonym">South American air plant</name>
    <dbReference type="NCBI Taxonomy" id="63787"/>
    <lineage>
        <taxon>Eukaryota</taxon>
        <taxon>Viridiplantae</taxon>
        <taxon>Streptophyta</taxon>
        <taxon>Embryophyta</taxon>
        <taxon>Tracheophyta</taxon>
        <taxon>Spermatophyta</taxon>
        <taxon>Magnoliopsida</taxon>
        <taxon>eudicotyledons</taxon>
        <taxon>Gunneridae</taxon>
        <taxon>Pentapetalae</taxon>
        <taxon>Saxifragales</taxon>
        <taxon>Crassulaceae</taxon>
        <taxon>Kalanchoe</taxon>
    </lineage>
</organism>
<evidence type="ECO:0000313" key="8">
    <source>
        <dbReference type="Proteomes" id="UP000594263"/>
    </source>
</evidence>
<name>A0A7N0UQ51_KALFE</name>
<dbReference type="AlphaFoldDB" id="A0A7N0UQ51"/>
<dbReference type="Proteomes" id="UP000594263">
    <property type="component" value="Unplaced"/>
</dbReference>
<evidence type="ECO:0008006" key="9">
    <source>
        <dbReference type="Google" id="ProtNLM"/>
    </source>
</evidence>
<dbReference type="InterPro" id="IPR040418">
    <property type="entry name" value="CRWN"/>
</dbReference>
<dbReference type="OMA" id="REHKEFM"/>
<keyword evidence="1 5" id="KW-0175">Coiled coil</keyword>
<reference evidence="7" key="1">
    <citation type="submission" date="2021-01" db="UniProtKB">
        <authorList>
            <consortium name="EnsemblPlants"/>
        </authorList>
    </citation>
    <scope>IDENTIFICATION</scope>
</reference>
<dbReference type="Gramene" id="Kaladp0079s0183.1.v1.1">
    <property type="protein sequence ID" value="Kaladp0079s0183.1.v1.1"/>
    <property type="gene ID" value="Kaladp0079s0183.v1.1"/>
</dbReference>
<evidence type="ECO:0000256" key="3">
    <source>
        <dbReference type="ARBA" id="ARBA00024186"/>
    </source>
</evidence>
<proteinExistence type="inferred from homology"/>